<sequence>MEIVDEVSSECEFVSENEVTTNDKGKKKKTSNPKKVKKPPRAPSASESPSIHVRKRKSIWWGHFQDTGIPDLAECIHCQRRIGCATVYGTSPLKNHVLSCKKYQPNIDKKQKLIDLESKTHASDDGSVETVTIPKLWEFNQDIIRKALAKMLIVDELPFSFVEREGFREFMKVVNPHFLIPSRSTSTNDCYACFIDERRKLTDIFKNLSSRVCLTTDTWTSGQNLCYMCLTAHFIDNDWRLHKRIINFCPIIGHTGVLIGRSVEQCLIKWGLKNILTVTVDNASSNDVVINHLKKVFNHWESDVLKGSFLHMRCAAHVLNLVVRDGLSDISSSIKKIRALVKYVRSSPARLQRFKKCIQEEKIESKSLVSMDVETRWNSTYLMLESAIKFRKAFSNLLLKDSSCVKELRNIDGGLIGDMDWMNVQILLPFLKIFFDATSRFSGSKYVTSNAYVHEIFGIGNVIDGFTMHPDKSIMEMAKKMKLKYKKYWGDVTKLNQFMFIGVVLDPRRKWQYIQWVVKENFETDSANRFIFNLDYNMRTLFDFYQSSMPQKEMDVEVSSTYSTSDPNSAWGVIW</sequence>
<accession>A0A9R1V5X9</accession>
<dbReference type="Pfam" id="PF14372">
    <property type="entry name" value="hAT-like_RNase-H"/>
    <property type="match status" value="1"/>
</dbReference>
<dbReference type="Proteomes" id="UP000235145">
    <property type="component" value="Unassembled WGS sequence"/>
</dbReference>
<proteinExistence type="predicted"/>
<dbReference type="InterPro" id="IPR052035">
    <property type="entry name" value="ZnF_BED_domain_contain"/>
</dbReference>
<comment type="caution">
    <text evidence="4">The sequence shown here is derived from an EMBL/GenBank/DDBJ whole genome shotgun (WGS) entry which is preliminary data.</text>
</comment>
<feature type="compositionally biased region" description="Basic residues" evidence="2">
    <location>
        <begin position="25"/>
        <end position="40"/>
    </location>
</feature>
<name>A0A9R1V5X9_LACSA</name>
<keyword evidence="1" id="KW-0238">DNA-binding</keyword>
<feature type="region of interest" description="Disordered" evidence="2">
    <location>
        <begin position="14"/>
        <end position="51"/>
    </location>
</feature>
<dbReference type="AlphaFoldDB" id="A0A9R1V5X9"/>
<dbReference type="GO" id="GO:0003677">
    <property type="term" value="F:DNA binding"/>
    <property type="evidence" value="ECO:0007669"/>
    <property type="project" value="UniProtKB-KW"/>
</dbReference>
<protein>
    <recommendedName>
        <fullName evidence="3">hAT-like transposase RNase-H fold domain-containing protein</fullName>
    </recommendedName>
</protein>
<dbReference type="SMART" id="SM00614">
    <property type="entry name" value="ZnF_BED"/>
    <property type="match status" value="1"/>
</dbReference>
<reference evidence="4 5" key="1">
    <citation type="journal article" date="2017" name="Nat. Commun.">
        <title>Genome assembly with in vitro proximity ligation data and whole-genome triplication in lettuce.</title>
        <authorList>
            <person name="Reyes-Chin-Wo S."/>
            <person name="Wang Z."/>
            <person name="Yang X."/>
            <person name="Kozik A."/>
            <person name="Arikit S."/>
            <person name="Song C."/>
            <person name="Xia L."/>
            <person name="Froenicke L."/>
            <person name="Lavelle D.O."/>
            <person name="Truco M.J."/>
            <person name="Xia R."/>
            <person name="Zhu S."/>
            <person name="Xu C."/>
            <person name="Xu H."/>
            <person name="Xu X."/>
            <person name="Cox K."/>
            <person name="Korf I."/>
            <person name="Meyers B.C."/>
            <person name="Michelmore R.W."/>
        </authorList>
    </citation>
    <scope>NUCLEOTIDE SEQUENCE [LARGE SCALE GENOMIC DNA]</scope>
    <source>
        <strain evidence="5">cv. Salinas</strain>
        <tissue evidence="4">Seedlings</tissue>
    </source>
</reference>
<dbReference type="InterPro" id="IPR012337">
    <property type="entry name" value="RNaseH-like_sf"/>
</dbReference>
<organism evidence="4 5">
    <name type="scientific">Lactuca sativa</name>
    <name type="common">Garden lettuce</name>
    <dbReference type="NCBI Taxonomy" id="4236"/>
    <lineage>
        <taxon>Eukaryota</taxon>
        <taxon>Viridiplantae</taxon>
        <taxon>Streptophyta</taxon>
        <taxon>Embryophyta</taxon>
        <taxon>Tracheophyta</taxon>
        <taxon>Spermatophyta</taxon>
        <taxon>Magnoliopsida</taxon>
        <taxon>eudicotyledons</taxon>
        <taxon>Gunneridae</taxon>
        <taxon>Pentapetalae</taxon>
        <taxon>asterids</taxon>
        <taxon>campanulids</taxon>
        <taxon>Asterales</taxon>
        <taxon>Asteraceae</taxon>
        <taxon>Cichorioideae</taxon>
        <taxon>Cichorieae</taxon>
        <taxon>Lactucinae</taxon>
        <taxon>Lactuca</taxon>
    </lineage>
</organism>
<dbReference type="PANTHER" id="PTHR46481:SF8">
    <property type="entry name" value="ZINC FINGER BED DOMAIN-CONTAINING PROTEIN RICESLEEPER 1-LIKE"/>
    <property type="match status" value="1"/>
</dbReference>
<feature type="domain" description="hAT-like transposase RNase-H fold" evidence="3">
    <location>
        <begin position="442"/>
        <end position="545"/>
    </location>
</feature>
<evidence type="ECO:0000259" key="3">
    <source>
        <dbReference type="Pfam" id="PF14372"/>
    </source>
</evidence>
<evidence type="ECO:0000256" key="2">
    <source>
        <dbReference type="SAM" id="MobiDB-lite"/>
    </source>
</evidence>
<keyword evidence="5" id="KW-1185">Reference proteome</keyword>
<evidence type="ECO:0000313" key="4">
    <source>
        <dbReference type="EMBL" id="KAJ0200827.1"/>
    </source>
</evidence>
<dbReference type="EMBL" id="NBSK02000006">
    <property type="protein sequence ID" value="KAJ0200827.1"/>
    <property type="molecule type" value="Genomic_DNA"/>
</dbReference>
<evidence type="ECO:0000256" key="1">
    <source>
        <dbReference type="ARBA" id="ARBA00023125"/>
    </source>
</evidence>
<dbReference type="PANTHER" id="PTHR46481">
    <property type="entry name" value="ZINC FINGER BED DOMAIN-CONTAINING PROTEIN 4"/>
    <property type="match status" value="1"/>
</dbReference>
<dbReference type="SUPFAM" id="SSF53098">
    <property type="entry name" value="Ribonuclease H-like"/>
    <property type="match status" value="1"/>
</dbReference>
<evidence type="ECO:0000313" key="5">
    <source>
        <dbReference type="Proteomes" id="UP000235145"/>
    </source>
</evidence>
<dbReference type="InterPro" id="IPR025525">
    <property type="entry name" value="hAT-like_transposase_RNase-H"/>
</dbReference>
<dbReference type="SUPFAM" id="SSF140996">
    <property type="entry name" value="Hermes dimerisation domain"/>
    <property type="match status" value="1"/>
</dbReference>
<gene>
    <name evidence="4" type="ORF">LSAT_V11C600329300</name>
</gene>